<dbReference type="Pfam" id="PF13683">
    <property type="entry name" value="rve_3"/>
    <property type="match status" value="1"/>
</dbReference>
<gene>
    <name evidence="3" type="ORF">Acor_65660</name>
</gene>
<dbReference type="PANTHER" id="PTHR46889">
    <property type="entry name" value="TRANSPOSASE INSF FOR INSERTION SEQUENCE IS3B-RELATED"/>
    <property type="match status" value="1"/>
</dbReference>
<comment type="caution">
    <text evidence="3">The sequence shown here is derived from an EMBL/GenBank/DDBJ whole genome shotgun (WGS) entry which is preliminary data.</text>
</comment>
<sequence>MVYAVTRRLMSLPVLLLRRDASKEAELLVLRHQNAVLRRQVPRVRYEPADRLWFAALSHLVPRPNWEKIFPVTPATLLARHRKLVTRKWDYSRHRRPGRPPTAAAVKALILRMAAENPGWGHRRIHGELTRLGHKIAASTVWNVLNRAGIDPAARRSGPTWKQFLTAQAEHIVAVDFLHVDTVHLKRLYALVVLEHGSRRTHLLGVTANPTGQWTAQAARNFLMNSDIDATNLKFLIRDRAGQFTGAFDAVFADAGLRVLKSPAQAPKANAHCERIIGTLRCEVFDRMLIFNEHHLRRTLNRYLEHYNTARPHRGIGQLSPSQAETGPPTPIDLANRRVHRRAILGGLINEYQIAS</sequence>
<dbReference type="InterPro" id="IPR012337">
    <property type="entry name" value="RNaseH-like_sf"/>
</dbReference>
<dbReference type="PROSITE" id="PS50994">
    <property type="entry name" value="INTEGRASE"/>
    <property type="match status" value="1"/>
</dbReference>
<dbReference type="AlphaFoldDB" id="A0A5M3WDK4"/>
<evidence type="ECO:0000313" key="4">
    <source>
        <dbReference type="Proteomes" id="UP000334990"/>
    </source>
</evidence>
<name>A0A5M3WDK4_9ACTN</name>
<protein>
    <recommendedName>
        <fullName evidence="2">Integrase catalytic domain-containing protein</fullName>
    </recommendedName>
</protein>
<accession>A0A5M3WDK4</accession>
<dbReference type="EMBL" id="BLAD01000082">
    <property type="protein sequence ID" value="GES04498.1"/>
    <property type="molecule type" value="Genomic_DNA"/>
</dbReference>
<organism evidence="3 4">
    <name type="scientific">Acrocarpospora corrugata</name>
    <dbReference type="NCBI Taxonomy" id="35763"/>
    <lineage>
        <taxon>Bacteria</taxon>
        <taxon>Bacillati</taxon>
        <taxon>Actinomycetota</taxon>
        <taxon>Actinomycetes</taxon>
        <taxon>Streptosporangiales</taxon>
        <taxon>Streptosporangiaceae</taxon>
        <taxon>Acrocarpospora</taxon>
    </lineage>
</organism>
<evidence type="ECO:0000256" key="1">
    <source>
        <dbReference type="SAM" id="MobiDB-lite"/>
    </source>
</evidence>
<dbReference type="Gene3D" id="3.30.420.10">
    <property type="entry name" value="Ribonuclease H-like superfamily/Ribonuclease H"/>
    <property type="match status" value="1"/>
</dbReference>
<evidence type="ECO:0000259" key="2">
    <source>
        <dbReference type="PROSITE" id="PS50994"/>
    </source>
</evidence>
<dbReference type="InterPro" id="IPR001584">
    <property type="entry name" value="Integrase_cat-core"/>
</dbReference>
<dbReference type="InterPro" id="IPR050900">
    <property type="entry name" value="Transposase_IS3/IS150/IS904"/>
</dbReference>
<dbReference type="Proteomes" id="UP000334990">
    <property type="component" value="Unassembled WGS sequence"/>
</dbReference>
<feature type="region of interest" description="Disordered" evidence="1">
    <location>
        <begin position="314"/>
        <end position="335"/>
    </location>
</feature>
<keyword evidence="4" id="KW-1185">Reference proteome</keyword>
<dbReference type="GO" id="GO:0003676">
    <property type="term" value="F:nucleic acid binding"/>
    <property type="evidence" value="ECO:0007669"/>
    <property type="project" value="InterPro"/>
</dbReference>
<dbReference type="SUPFAM" id="SSF53098">
    <property type="entry name" value="Ribonuclease H-like"/>
    <property type="match status" value="1"/>
</dbReference>
<dbReference type="PANTHER" id="PTHR46889:SF4">
    <property type="entry name" value="TRANSPOSASE INSO FOR INSERTION SEQUENCE ELEMENT IS911B-RELATED"/>
    <property type="match status" value="1"/>
</dbReference>
<reference evidence="3 4" key="1">
    <citation type="submission" date="2019-10" db="EMBL/GenBank/DDBJ databases">
        <title>Whole genome shotgun sequence of Acrocarpospora corrugata NBRC 13972.</title>
        <authorList>
            <person name="Ichikawa N."/>
            <person name="Kimura A."/>
            <person name="Kitahashi Y."/>
            <person name="Komaki H."/>
            <person name="Oguchi A."/>
        </authorList>
    </citation>
    <scope>NUCLEOTIDE SEQUENCE [LARGE SCALE GENOMIC DNA]</scope>
    <source>
        <strain evidence="3 4">NBRC 13972</strain>
    </source>
</reference>
<proteinExistence type="predicted"/>
<evidence type="ECO:0000313" key="3">
    <source>
        <dbReference type="EMBL" id="GES04498.1"/>
    </source>
</evidence>
<dbReference type="GO" id="GO:0015074">
    <property type="term" value="P:DNA integration"/>
    <property type="evidence" value="ECO:0007669"/>
    <property type="project" value="InterPro"/>
</dbReference>
<dbReference type="InterPro" id="IPR036397">
    <property type="entry name" value="RNaseH_sf"/>
</dbReference>
<feature type="domain" description="Integrase catalytic" evidence="2">
    <location>
        <begin position="155"/>
        <end position="329"/>
    </location>
</feature>